<feature type="signal peptide" evidence="1">
    <location>
        <begin position="1"/>
        <end position="16"/>
    </location>
</feature>
<reference evidence="2" key="2">
    <citation type="submission" date="2023-05" db="EMBL/GenBank/DDBJ databases">
        <authorList>
            <consortium name="Lawrence Berkeley National Laboratory"/>
            <person name="Steindorff A."/>
            <person name="Hensen N."/>
            <person name="Bonometti L."/>
            <person name="Westerberg I."/>
            <person name="Brannstrom I.O."/>
            <person name="Guillou S."/>
            <person name="Cros-Aarteil S."/>
            <person name="Calhoun S."/>
            <person name="Haridas S."/>
            <person name="Kuo A."/>
            <person name="Mondo S."/>
            <person name="Pangilinan J."/>
            <person name="Riley R."/>
            <person name="Labutti K."/>
            <person name="Andreopoulos B."/>
            <person name="Lipzen A."/>
            <person name="Chen C."/>
            <person name="Yanf M."/>
            <person name="Daum C."/>
            <person name="Ng V."/>
            <person name="Clum A."/>
            <person name="Ohm R."/>
            <person name="Martin F."/>
            <person name="Silar P."/>
            <person name="Natvig D."/>
            <person name="Lalanne C."/>
            <person name="Gautier V."/>
            <person name="Ament-Velasquez S.L."/>
            <person name="Kruys A."/>
            <person name="Hutchinson M.I."/>
            <person name="Powell A.J."/>
            <person name="Barry K."/>
            <person name="Miller A.N."/>
            <person name="Grigoriev I.V."/>
            <person name="Debuchy R."/>
            <person name="Gladieux P."/>
            <person name="Thoren M.H."/>
            <person name="Johannesson H."/>
        </authorList>
    </citation>
    <scope>NUCLEOTIDE SEQUENCE</scope>
    <source>
        <strain evidence="2">PSN293</strain>
    </source>
</reference>
<accession>A0AAN6XWX9</accession>
<gene>
    <name evidence="2" type="ORF">QBC37DRAFT_434067</name>
</gene>
<organism evidence="2 3">
    <name type="scientific">Rhypophila decipiens</name>
    <dbReference type="NCBI Taxonomy" id="261697"/>
    <lineage>
        <taxon>Eukaryota</taxon>
        <taxon>Fungi</taxon>
        <taxon>Dikarya</taxon>
        <taxon>Ascomycota</taxon>
        <taxon>Pezizomycotina</taxon>
        <taxon>Sordariomycetes</taxon>
        <taxon>Sordariomycetidae</taxon>
        <taxon>Sordariales</taxon>
        <taxon>Naviculisporaceae</taxon>
        <taxon>Rhypophila</taxon>
    </lineage>
</organism>
<dbReference type="Proteomes" id="UP001301769">
    <property type="component" value="Unassembled WGS sequence"/>
</dbReference>
<keyword evidence="1" id="KW-0732">Signal</keyword>
<evidence type="ECO:0000313" key="2">
    <source>
        <dbReference type="EMBL" id="KAK4207065.1"/>
    </source>
</evidence>
<protein>
    <submittedName>
        <fullName evidence="2">Uncharacterized protein</fullName>
    </submittedName>
</protein>
<sequence>MIFTLLLGLAAAGASAAQNQSTITWFSTTIIGEETTETSTILYGTKAITPVPTTTPPIVLVSSVITAPTASRNVNYTTWSTATTTLPLTTSFITLWQVPASRPTITLPGTGTTTITVSPTLATVTIPKTICENNTSPLLQIKTITSYTGSYIPAFSGQPTALPTIFPTAVTTFFRATYTYLVQPYTGTATTITSTASTTVYLSTYVPSDTTITINPAAGARGYSTHTSYSTSITSTSSVFQLDTTTVTRTAAQQCRETATVTFHTKCAPVNVVAERDGQGIGVRGYLPGWTYTFPYIRGLGDASACCHLCVGENRGQCVGSEWRWDTWDGEGICVLYYRNANGKWNDDGDGGLGAGALEYFGDLTVLPRQGSFVQSGDGCNGECGLSYMGLYNPYCPNCKH</sequence>
<comment type="caution">
    <text evidence="2">The sequence shown here is derived from an EMBL/GenBank/DDBJ whole genome shotgun (WGS) entry which is preliminary data.</text>
</comment>
<feature type="chain" id="PRO_5042966888" evidence="1">
    <location>
        <begin position="17"/>
        <end position="401"/>
    </location>
</feature>
<reference evidence="2" key="1">
    <citation type="journal article" date="2023" name="Mol. Phylogenet. Evol.">
        <title>Genome-scale phylogeny and comparative genomics of the fungal order Sordariales.</title>
        <authorList>
            <person name="Hensen N."/>
            <person name="Bonometti L."/>
            <person name="Westerberg I."/>
            <person name="Brannstrom I.O."/>
            <person name="Guillou S."/>
            <person name="Cros-Aarteil S."/>
            <person name="Calhoun S."/>
            <person name="Haridas S."/>
            <person name="Kuo A."/>
            <person name="Mondo S."/>
            <person name="Pangilinan J."/>
            <person name="Riley R."/>
            <person name="LaButti K."/>
            <person name="Andreopoulos B."/>
            <person name="Lipzen A."/>
            <person name="Chen C."/>
            <person name="Yan M."/>
            <person name="Daum C."/>
            <person name="Ng V."/>
            <person name="Clum A."/>
            <person name="Steindorff A."/>
            <person name="Ohm R.A."/>
            <person name="Martin F."/>
            <person name="Silar P."/>
            <person name="Natvig D.O."/>
            <person name="Lalanne C."/>
            <person name="Gautier V."/>
            <person name="Ament-Velasquez S.L."/>
            <person name="Kruys A."/>
            <person name="Hutchinson M.I."/>
            <person name="Powell A.J."/>
            <person name="Barry K."/>
            <person name="Miller A.N."/>
            <person name="Grigoriev I.V."/>
            <person name="Debuchy R."/>
            <person name="Gladieux P."/>
            <person name="Hiltunen Thoren M."/>
            <person name="Johannesson H."/>
        </authorList>
    </citation>
    <scope>NUCLEOTIDE SEQUENCE</scope>
    <source>
        <strain evidence="2">PSN293</strain>
    </source>
</reference>
<evidence type="ECO:0000256" key="1">
    <source>
        <dbReference type="SAM" id="SignalP"/>
    </source>
</evidence>
<dbReference type="AlphaFoldDB" id="A0AAN6XWX9"/>
<name>A0AAN6XWX9_9PEZI</name>
<proteinExistence type="predicted"/>
<keyword evidence="3" id="KW-1185">Reference proteome</keyword>
<evidence type="ECO:0000313" key="3">
    <source>
        <dbReference type="Proteomes" id="UP001301769"/>
    </source>
</evidence>
<dbReference type="EMBL" id="MU858323">
    <property type="protein sequence ID" value="KAK4207065.1"/>
    <property type="molecule type" value="Genomic_DNA"/>
</dbReference>